<dbReference type="InterPro" id="IPR019775">
    <property type="entry name" value="WD40_repeat_CS"/>
</dbReference>
<dbReference type="CDD" id="cd13838">
    <property type="entry name" value="RNase_H_like_Prp8_IV"/>
    <property type="match status" value="1"/>
</dbReference>
<dbReference type="GO" id="GO:0000244">
    <property type="term" value="P:spliceosomal tri-snRNP complex assembly"/>
    <property type="evidence" value="ECO:0007669"/>
    <property type="project" value="TreeGrafter"/>
</dbReference>
<gene>
    <name evidence="5" type="ORF">CGOC_LOCUS38</name>
</gene>
<dbReference type="SMART" id="SM00232">
    <property type="entry name" value="JAB_MPN"/>
    <property type="match status" value="1"/>
</dbReference>
<dbReference type="InterPro" id="IPR021983">
    <property type="entry name" value="PRP8_domainIV"/>
</dbReference>
<dbReference type="GO" id="GO:0030620">
    <property type="term" value="F:U2 snRNA binding"/>
    <property type="evidence" value="ECO:0007669"/>
    <property type="project" value="TreeGrafter"/>
</dbReference>
<dbReference type="InterPro" id="IPR043173">
    <property type="entry name" value="Prp8_domainIV_fingers"/>
</dbReference>
<dbReference type="SMART" id="SM00320">
    <property type="entry name" value="WD40"/>
    <property type="match status" value="6"/>
</dbReference>
<dbReference type="InterPro" id="IPR015943">
    <property type="entry name" value="WD40/YVTN_repeat-like_dom_sf"/>
</dbReference>
<evidence type="ECO:0000256" key="1">
    <source>
        <dbReference type="ARBA" id="ARBA00022574"/>
    </source>
</evidence>
<dbReference type="Pfam" id="PF12134">
    <property type="entry name" value="PRP8_domainIV"/>
    <property type="match status" value="1"/>
</dbReference>
<dbReference type="InterPro" id="IPR037518">
    <property type="entry name" value="MPN"/>
</dbReference>
<dbReference type="AlphaFoldDB" id="A0A3P6QDE9"/>
<dbReference type="InterPro" id="IPR020472">
    <property type="entry name" value="WD40_PAC1"/>
</dbReference>
<dbReference type="GO" id="GO:0005682">
    <property type="term" value="C:U5 snRNP"/>
    <property type="evidence" value="ECO:0007669"/>
    <property type="project" value="TreeGrafter"/>
</dbReference>
<name>A0A3P6QDE9_CYLGO</name>
<feature type="repeat" description="WD" evidence="3">
    <location>
        <begin position="793"/>
        <end position="834"/>
    </location>
</feature>
<evidence type="ECO:0000313" key="6">
    <source>
        <dbReference type="Proteomes" id="UP000271889"/>
    </source>
</evidence>
<dbReference type="PANTHER" id="PTHR11140">
    <property type="entry name" value="PRE-MRNA SPLICING FACTOR PRP8"/>
    <property type="match status" value="1"/>
</dbReference>
<evidence type="ECO:0000259" key="4">
    <source>
        <dbReference type="PROSITE" id="PS50249"/>
    </source>
</evidence>
<evidence type="ECO:0000256" key="3">
    <source>
        <dbReference type="PROSITE-ProRule" id="PRU00221"/>
    </source>
</evidence>
<dbReference type="CDD" id="cd08056">
    <property type="entry name" value="MPN_PRP8"/>
    <property type="match status" value="1"/>
</dbReference>
<feature type="domain" description="MPN" evidence="4">
    <location>
        <begin position="460"/>
        <end position="591"/>
    </location>
</feature>
<dbReference type="InterPro" id="IPR027652">
    <property type="entry name" value="PRP8"/>
</dbReference>
<evidence type="ECO:0000313" key="5">
    <source>
        <dbReference type="EMBL" id="VDK40463.1"/>
    </source>
</evidence>
<dbReference type="PROSITE" id="PS50082">
    <property type="entry name" value="WD_REPEATS_2"/>
    <property type="match status" value="5"/>
</dbReference>
<accession>A0A3P6QDE9</accession>
<dbReference type="GO" id="GO:0008237">
    <property type="term" value="F:metallopeptidase activity"/>
    <property type="evidence" value="ECO:0007669"/>
    <property type="project" value="InterPro"/>
</dbReference>
<keyword evidence="1 3" id="KW-0853">WD repeat</keyword>
<dbReference type="FunFam" id="1.20.80.40:FF:000001">
    <property type="entry name" value="Pre-mRNA-processing-splicing factor 8"/>
    <property type="match status" value="1"/>
</dbReference>
<keyword evidence="2" id="KW-0677">Repeat</keyword>
<keyword evidence="6" id="KW-1185">Reference proteome</keyword>
<evidence type="ECO:0000256" key="2">
    <source>
        <dbReference type="ARBA" id="ARBA00022737"/>
    </source>
</evidence>
<dbReference type="Gene3D" id="3.40.140.10">
    <property type="entry name" value="Cytidine Deaminase, domain 2"/>
    <property type="match status" value="1"/>
</dbReference>
<dbReference type="EMBL" id="UYRV01000025">
    <property type="protein sequence ID" value="VDK40463.1"/>
    <property type="molecule type" value="Genomic_DNA"/>
</dbReference>
<dbReference type="PANTHER" id="PTHR11140:SF0">
    <property type="entry name" value="PRE-MRNA-PROCESSING-SPLICING FACTOR 8"/>
    <property type="match status" value="1"/>
</dbReference>
<sequence>MDSTTTQKYWIDVQLRWGDYDSHDIERYARAKFLDYTTDNMSIYPSPTGLLIAMDLAYNLYSAYGNWFPGMKPLIRQAMAKIIKANPAFYVLRERIRKGLQLYSSEPTEPYLTSQNYGELFSNQIIWFVDDTNVYRVTIHKTFEGNLTTKPINGAIFIFNPRTGQLFLKIIHTSVWAGQKRLSQLAKWKTAEEVAALIRSLPVEEQPRQIIVTRKAMLDPLEVHLLDFPNIVIKGSELMLPFQAIMKVDFFFFHLVEKFGDLILKATEPQMVLFNLYDDWLKTISSYTAFSRVILIMRGMHINPDKTKVILKPDKTTVTEPHHIWPSLVDEEWIKVELALKDMILADYGKKNNVNVASLTQSEVRDIILGMEISAPSQQRQQIADIEKQTKEQSQVTATTTRTVNKHGDEIITATTSNYEAATFASRTEWRIRAISATNLHLRTQHIYVSSDDVKDTGFTYILPKNVLKKFITISDLRTQIGGFMYGISPADNPQVKEIRCVVLVPQTGNHQQVQFPTHLPQHELLKDLEPLGWMHTQPNELPQLSPQDVTAHAKILSENASWDGEKTVIITCSFTPGSVSLTAYKLTPSGYEWGKSNTDRGNNPKGYMPTHYEKVQMLLSDRFLGYFMVPSSGVWNFNFQGQRWSQSMKYDVCLANPKEYYHEDHRPVHFHNFKVSFIIRDENEHRHRAAVSALQYDAATGRLFSAGNDTIIRIWKVPSAGTKEAWPSSRNGTSSLSPSPPQHATFIQAMEHHTDWINDMILCCNGRFLLSASNDTTVKVWNATKHFCMSTLRTHKDYVSCLAYAKEHERAASAGYDQSVYLWDIATLTKLTTTNNTVTTSSLMGCKNSIYALAMNDAGTVIISGSTEKVLRIWDPRTCQKIMKLRGHTENIRSIVISPDGTKCLSASADATVRLWDLGQQRCIATCLAHQEGVWTLQTDRAFSFVYSAGRDRRVFRTPICDFAQSQLLFEEDAFVKRVTFTTSIIK</sequence>
<organism evidence="5 6">
    <name type="scientific">Cylicostephanus goldi</name>
    <name type="common">Nematode worm</name>
    <dbReference type="NCBI Taxonomy" id="71465"/>
    <lineage>
        <taxon>Eukaryota</taxon>
        <taxon>Metazoa</taxon>
        <taxon>Ecdysozoa</taxon>
        <taxon>Nematoda</taxon>
        <taxon>Chromadorea</taxon>
        <taxon>Rhabditida</taxon>
        <taxon>Rhabditina</taxon>
        <taxon>Rhabditomorpha</taxon>
        <taxon>Strongyloidea</taxon>
        <taxon>Strongylidae</taxon>
        <taxon>Cylicostephanus</taxon>
    </lineage>
</organism>
<feature type="repeat" description="WD" evidence="3">
    <location>
        <begin position="685"/>
        <end position="726"/>
    </location>
</feature>
<dbReference type="GO" id="GO:0030619">
    <property type="term" value="F:U1 snRNA binding"/>
    <property type="evidence" value="ECO:0007669"/>
    <property type="project" value="TreeGrafter"/>
</dbReference>
<dbReference type="GO" id="GO:0097157">
    <property type="term" value="F:pre-mRNA intronic binding"/>
    <property type="evidence" value="ECO:0007669"/>
    <property type="project" value="TreeGrafter"/>
</dbReference>
<dbReference type="PROSITE" id="PS50249">
    <property type="entry name" value="MPN"/>
    <property type="match status" value="1"/>
</dbReference>
<dbReference type="PRINTS" id="PR00320">
    <property type="entry name" value="GPROTEINBRPT"/>
</dbReference>
<dbReference type="InterPro" id="IPR043172">
    <property type="entry name" value="Prp8_domainIV_palm"/>
</dbReference>
<dbReference type="InterPro" id="IPR000555">
    <property type="entry name" value="JAMM/MPN+_dom"/>
</dbReference>
<dbReference type="Gene3D" id="3.30.420.230">
    <property type="match status" value="1"/>
</dbReference>
<dbReference type="GO" id="GO:0030623">
    <property type="term" value="F:U5 snRNA binding"/>
    <property type="evidence" value="ECO:0007669"/>
    <property type="project" value="TreeGrafter"/>
</dbReference>
<proteinExistence type="predicted"/>
<dbReference type="Proteomes" id="UP000271889">
    <property type="component" value="Unassembled WGS sequence"/>
</dbReference>
<dbReference type="FunFam" id="3.30.420.230:FF:000001">
    <property type="entry name" value="Pre-mRNA-processing-splicing factor 8"/>
    <property type="match status" value="1"/>
</dbReference>
<dbReference type="Gene3D" id="2.130.10.10">
    <property type="entry name" value="YVTN repeat-like/Quinoprotein amine dehydrogenase"/>
    <property type="match status" value="2"/>
</dbReference>
<feature type="repeat" description="WD" evidence="3">
    <location>
        <begin position="751"/>
        <end position="792"/>
    </location>
</feature>
<dbReference type="SUPFAM" id="SSF53098">
    <property type="entry name" value="Ribonuclease H-like"/>
    <property type="match status" value="1"/>
</dbReference>
<protein>
    <recommendedName>
        <fullName evidence="4">MPN domain-containing protein</fullName>
    </recommendedName>
</protein>
<dbReference type="CDD" id="cd00200">
    <property type="entry name" value="WD40"/>
    <property type="match status" value="1"/>
</dbReference>
<dbReference type="Pfam" id="PF01398">
    <property type="entry name" value="JAB"/>
    <property type="match status" value="1"/>
</dbReference>
<reference evidence="5 6" key="1">
    <citation type="submission" date="2018-11" db="EMBL/GenBank/DDBJ databases">
        <authorList>
            <consortium name="Pathogen Informatics"/>
        </authorList>
    </citation>
    <scope>NUCLEOTIDE SEQUENCE [LARGE SCALE GENOMIC DNA]</scope>
</reference>
<dbReference type="GO" id="GO:0017070">
    <property type="term" value="F:U6 snRNA binding"/>
    <property type="evidence" value="ECO:0007669"/>
    <property type="project" value="TreeGrafter"/>
</dbReference>
<dbReference type="InterPro" id="IPR001680">
    <property type="entry name" value="WD40_rpt"/>
</dbReference>
<feature type="repeat" description="WD" evidence="3">
    <location>
        <begin position="886"/>
        <end position="927"/>
    </location>
</feature>
<dbReference type="InterPro" id="IPR012337">
    <property type="entry name" value="RNaseH-like_sf"/>
</dbReference>
<dbReference type="GO" id="GO:0071013">
    <property type="term" value="C:catalytic step 2 spliceosome"/>
    <property type="evidence" value="ECO:0007669"/>
    <property type="project" value="TreeGrafter"/>
</dbReference>
<dbReference type="PROSITE" id="PS50294">
    <property type="entry name" value="WD_REPEATS_REGION"/>
    <property type="match status" value="5"/>
</dbReference>
<dbReference type="Gene3D" id="1.20.80.40">
    <property type="match status" value="1"/>
</dbReference>
<dbReference type="FunFam" id="3.40.140.10:FF:000002">
    <property type="entry name" value="Pre-mRNA-processing-splicing factor 8"/>
    <property type="match status" value="1"/>
</dbReference>
<dbReference type="PROSITE" id="PS00678">
    <property type="entry name" value="WD_REPEATS_1"/>
    <property type="match status" value="2"/>
</dbReference>
<dbReference type="Gene3D" id="3.90.1570.40">
    <property type="match status" value="1"/>
</dbReference>
<dbReference type="OrthoDB" id="1931567at2759"/>
<dbReference type="Pfam" id="PF00400">
    <property type="entry name" value="WD40"/>
    <property type="match status" value="4"/>
</dbReference>
<dbReference type="InterPro" id="IPR012984">
    <property type="entry name" value="PROCT"/>
</dbReference>
<feature type="repeat" description="WD" evidence="3">
    <location>
        <begin position="844"/>
        <end position="885"/>
    </location>
</feature>
<dbReference type="SUPFAM" id="SSF50978">
    <property type="entry name" value="WD40 repeat-like"/>
    <property type="match status" value="1"/>
</dbReference>
<dbReference type="InterPro" id="IPR036322">
    <property type="entry name" value="WD40_repeat_dom_sf"/>
</dbReference>
<dbReference type="Pfam" id="PF08084">
    <property type="entry name" value="PROCT"/>
    <property type="match status" value="1"/>
</dbReference>